<dbReference type="EMBL" id="LAZR01027150">
    <property type="protein sequence ID" value="KKL66603.1"/>
    <property type="molecule type" value="Genomic_DNA"/>
</dbReference>
<name>A0A0F9DXP8_9ZZZZ</name>
<gene>
    <name evidence="1" type="ORF">LCGC14_2143310</name>
</gene>
<comment type="caution">
    <text evidence="1">The sequence shown here is derived from an EMBL/GenBank/DDBJ whole genome shotgun (WGS) entry which is preliminary data.</text>
</comment>
<evidence type="ECO:0000313" key="1">
    <source>
        <dbReference type="EMBL" id="KKL66603.1"/>
    </source>
</evidence>
<proteinExistence type="predicted"/>
<protein>
    <submittedName>
        <fullName evidence="1">Uncharacterized protein</fullName>
    </submittedName>
</protein>
<accession>A0A0F9DXP8</accession>
<organism evidence="1">
    <name type="scientific">marine sediment metagenome</name>
    <dbReference type="NCBI Taxonomy" id="412755"/>
    <lineage>
        <taxon>unclassified sequences</taxon>
        <taxon>metagenomes</taxon>
        <taxon>ecological metagenomes</taxon>
    </lineage>
</organism>
<sequence>MRIPSKAVHRGRNADMSAWKDDRYVSCWNCGYTAHLDREGVTPKGVWDGDGYARSSTQVDGAISAADTSMTVDSTTGFAAPATGSITAFANNGRGTLVTSAAHGLTDKVTITGTTNYNGTFFIQDALTNTFVIPTVPYVADDATGTWTVKEHILIYDQGSYATSEDVSSTWTDATDAPRVDKVSYTGVTGTTFTGCKSLSRSAAGMHAHDDDMYVKQNKVSRGCPLCGCLHFDIK</sequence>
<dbReference type="AlphaFoldDB" id="A0A0F9DXP8"/>
<reference evidence="1" key="1">
    <citation type="journal article" date="2015" name="Nature">
        <title>Complex archaea that bridge the gap between prokaryotes and eukaryotes.</title>
        <authorList>
            <person name="Spang A."/>
            <person name="Saw J.H."/>
            <person name="Jorgensen S.L."/>
            <person name="Zaremba-Niedzwiedzka K."/>
            <person name="Martijn J."/>
            <person name="Lind A.E."/>
            <person name="van Eijk R."/>
            <person name="Schleper C."/>
            <person name="Guy L."/>
            <person name="Ettema T.J."/>
        </authorList>
    </citation>
    <scope>NUCLEOTIDE SEQUENCE</scope>
</reference>